<sequence length="158" mass="17935">MVAVIGETPTHQLDECASSDDDKISFVDDEHNDNSVWRYHEITKIWKPHFIPSIKIPTNKDESSQKLQTILILEEKKSQSTQSTCSPLIRALSSSQLSLLALKQHLDKTVTCICFQLHSLATRSYSTSTCLPHSCLLFFRTPATPLKASLKEFRVWKC</sequence>
<accession>A0ABQ7XH29</accession>
<dbReference type="Proteomes" id="UP000824890">
    <property type="component" value="Unassembled WGS sequence"/>
</dbReference>
<gene>
    <name evidence="1" type="ORF">HID58_057767</name>
</gene>
<keyword evidence="2" id="KW-1185">Reference proteome</keyword>
<name>A0ABQ7XH29_BRANA</name>
<organism evidence="1 2">
    <name type="scientific">Brassica napus</name>
    <name type="common">Rape</name>
    <dbReference type="NCBI Taxonomy" id="3708"/>
    <lineage>
        <taxon>Eukaryota</taxon>
        <taxon>Viridiplantae</taxon>
        <taxon>Streptophyta</taxon>
        <taxon>Embryophyta</taxon>
        <taxon>Tracheophyta</taxon>
        <taxon>Spermatophyta</taxon>
        <taxon>Magnoliopsida</taxon>
        <taxon>eudicotyledons</taxon>
        <taxon>Gunneridae</taxon>
        <taxon>Pentapetalae</taxon>
        <taxon>rosids</taxon>
        <taxon>malvids</taxon>
        <taxon>Brassicales</taxon>
        <taxon>Brassicaceae</taxon>
        <taxon>Brassiceae</taxon>
        <taxon>Brassica</taxon>
    </lineage>
</organism>
<proteinExistence type="predicted"/>
<evidence type="ECO:0000313" key="2">
    <source>
        <dbReference type="Proteomes" id="UP000824890"/>
    </source>
</evidence>
<dbReference type="EMBL" id="JAGKQM010000317">
    <property type="protein sequence ID" value="KAH0854699.1"/>
    <property type="molecule type" value="Genomic_DNA"/>
</dbReference>
<comment type="caution">
    <text evidence="1">The sequence shown here is derived from an EMBL/GenBank/DDBJ whole genome shotgun (WGS) entry which is preliminary data.</text>
</comment>
<protein>
    <submittedName>
        <fullName evidence="1">Uncharacterized protein</fullName>
    </submittedName>
</protein>
<evidence type="ECO:0000313" key="1">
    <source>
        <dbReference type="EMBL" id="KAH0854699.1"/>
    </source>
</evidence>
<reference evidence="1 2" key="1">
    <citation type="submission" date="2021-05" db="EMBL/GenBank/DDBJ databases">
        <title>Genome Assembly of Synthetic Allotetraploid Brassica napus Reveals Homoeologous Exchanges between Subgenomes.</title>
        <authorList>
            <person name="Davis J.T."/>
        </authorList>
    </citation>
    <scope>NUCLEOTIDE SEQUENCE [LARGE SCALE GENOMIC DNA]</scope>
    <source>
        <strain evidence="2">cv. Da-Ae</strain>
        <tissue evidence="1">Seedling</tissue>
    </source>
</reference>